<reference evidence="2 3" key="1">
    <citation type="submission" date="2021-03" db="EMBL/GenBank/DDBJ databases">
        <title>Fibrella sp. HMF5036 genome sequencing and assembly.</title>
        <authorList>
            <person name="Kang H."/>
            <person name="Kim H."/>
            <person name="Bae S."/>
            <person name="Joh K."/>
        </authorList>
    </citation>
    <scope>NUCLEOTIDE SEQUENCE [LARGE SCALE GENOMIC DNA]</scope>
    <source>
        <strain evidence="2 3">HMF5036</strain>
    </source>
</reference>
<name>A0A939G682_9BACT</name>
<evidence type="ECO:0000313" key="2">
    <source>
        <dbReference type="EMBL" id="MBO0933162.1"/>
    </source>
</evidence>
<sequence length="249" mass="28721">MLRYTLLFFICCATLLAHAQNTEGVALYSRKTDYAKLLTKLTYLSQEQKDRYANTWKNDEDWSEKMKLVFTPTASLYSFASESGESPDGKYTWRNKDLFFYREYDKEQVVDVEEMLGKTYVVEDTLRLPKWKIGNQVREILGHMCLVATTFDPVKQHNIKAWFAQDIPVPAGPEKYAGLPGLILELDVDEGIIILEATNVSFKPVAADLKVPKTKKAKKVDEKGYAALIKNHIAEQMKEQQNPYWTIRY</sequence>
<comment type="caution">
    <text evidence="2">The sequence shown here is derived from an EMBL/GenBank/DDBJ whole genome shotgun (WGS) entry which is preliminary data.</text>
</comment>
<gene>
    <name evidence="2" type="ORF">J2I48_19285</name>
</gene>
<organism evidence="2 3">
    <name type="scientific">Fibrella aquatilis</name>
    <dbReference type="NCBI Taxonomy" id="2817059"/>
    <lineage>
        <taxon>Bacteria</taxon>
        <taxon>Pseudomonadati</taxon>
        <taxon>Bacteroidota</taxon>
        <taxon>Cytophagia</taxon>
        <taxon>Cytophagales</taxon>
        <taxon>Spirosomataceae</taxon>
        <taxon>Fibrella</taxon>
    </lineage>
</organism>
<proteinExistence type="predicted"/>
<evidence type="ECO:0000256" key="1">
    <source>
        <dbReference type="SAM" id="SignalP"/>
    </source>
</evidence>
<accession>A0A939G682</accession>
<dbReference type="AlphaFoldDB" id="A0A939G682"/>
<keyword evidence="1" id="KW-0732">Signal</keyword>
<dbReference type="NCBIfam" id="TIGR01200">
    <property type="entry name" value="GLPGLI"/>
    <property type="match status" value="1"/>
</dbReference>
<protein>
    <submittedName>
        <fullName evidence="2">GLPGLI family protein</fullName>
    </submittedName>
</protein>
<dbReference type="Pfam" id="PF09697">
    <property type="entry name" value="Porph_ging"/>
    <property type="match status" value="1"/>
</dbReference>
<feature type="signal peptide" evidence="1">
    <location>
        <begin position="1"/>
        <end position="19"/>
    </location>
</feature>
<evidence type="ECO:0000313" key="3">
    <source>
        <dbReference type="Proteomes" id="UP000664795"/>
    </source>
</evidence>
<dbReference type="RefSeq" id="WP_207337124.1">
    <property type="nucleotide sequence ID" value="NZ_JAFMYU010000017.1"/>
</dbReference>
<dbReference type="EMBL" id="JAFMYU010000017">
    <property type="protein sequence ID" value="MBO0933162.1"/>
    <property type="molecule type" value="Genomic_DNA"/>
</dbReference>
<keyword evidence="3" id="KW-1185">Reference proteome</keyword>
<dbReference type="InterPro" id="IPR005901">
    <property type="entry name" value="GLPGLI"/>
</dbReference>
<feature type="chain" id="PRO_5036982339" evidence="1">
    <location>
        <begin position="20"/>
        <end position="249"/>
    </location>
</feature>
<dbReference type="Proteomes" id="UP000664795">
    <property type="component" value="Unassembled WGS sequence"/>
</dbReference>